<protein>
    <submittedName>
        <fullName evidence="2">Uncharacterized protein</fullName>
    </submittedName>
</protein>
<dbReference type="Proteomes" id="UP001206206">
    <property type="component" value="Unassembled WGS sequence"/>
</dbReference>
<evidence type="ECO:0000313" key="2">
    <source>
        <dbReference type="EMBL" id="MCQ4043033.1"/>
    </source>
</evidence>
<evidence type="ECO:0000256" key="1">
    <source>
        <dbReference type="SAM" id="MobiDB-lite"/>
    </source>
</evidence>
<accession>A0ABT1PFN8</accession>
<dbReference type="RefSeq" id="WP_255927766.1">
    <property type="nucleotide sequence ID" value="NZ_JANFNH010000011.1"/>
</dbReference>
<organism evidence="2 3">
    <name type="scientific">Streptantibioticus rubrisoli</name>
    <dbReference type="NCBI Taxonomy" id="1387313"/>
    <lineage>
        <taxon>Bacteria</taxon>
        <taxon>Bacillati</taxon>
        <taxon>Actinomycetota</taxon>
        <taxon>Actinomycetes</taxon>
        <taxon>Kitasatosporales</taxon>
        <taxon>Streptomycetaceae</taxon>
        <taxon>Streptantibioticus</taxon>
    </lineage>
</organism>
<reference evidence="2 3" key="1">
    <citation type="submission" date="2022-06" db="EMBL/GenBank/DDBJ databases">
        <title>Draft genome sequence of type strain Streptomyces rubrisoli DSM 42083.</title>
        <authorList>
            <person name="Duangmal K."/>
            <person name="Klaysubun C."/>
        </authorList>
    </citation>
    <scope>NUCLEOTIDE SEQUENCE [LARGE SCALE GENOMIC DNA]</scope>
    <source>
        <strain evidence="2 3">DSM 42083</strain>
    </source>
</reference>
<comment type="caution">
    <text evidence="2">The sequence shown here is derived from an EMBL/GenBank/DDBJ whole genome shotgun (WGS) entry which is preliminary data.</text>
</comment>
<proteinExistence type="predicted"/>
<gene>
    <name evidence="2" type="ORF">NON19_13570</name>
</gene>
<sequence length="57" mass="6039">MANTFDRAGESILSAICELSEKFPAAASWNTRRPTPVIAGCRRQGTNSHTATEGTGT</sequence>
<evidence type="ECO:0000313" key="3">
    <source>
        <dbReference type="Proteomes" id="UP001206206"/>
    </source>
</evidence>
<keyword evidence="3" id="KW-1185">Reference proteome</keyword>
<name>A0ABT1PFN8_9ACTN</name>
<feature type="region of interest" description="Disordered" evidence="1">
    <location>
        <begin position="37"/>
        <end position="57"/>
    </location>
</feature>
<dbReference type="EMBL" id="JANFNH010000011">
    <property type="protein sequence ID" value="MCQ4043033.1"/>
    <property type="molecule type" value="Genomic_DNA"/>
</dbReference>
<feature type="compositionally biased region" description="Polar residues" evidence="1">
    <location>
        <begin position="44"/>
        <end position="57"/>
    </location>
</feature>